<dbReference type="GO" id="GO:0000978">
    <property type="term" value="F:RNA polymerase II cis-regulatory region sequence-specific DNA binding"/>
    <property type="evidence" value="ECO:0007669"/>
    <property type="project" value="TreeGrafter"/>
</dbReference>
<dbReference type="PANTHER" id="PTHR23334">
    <property type="entry name" value="CCAAT/ENHANCER BINDING PROTEIN"/>
    <property type="match status" value="1"/>
</dbReference>
<comment type="caution">
    <text evidence="3">The sequence shown here is derived from an EMBL/GenBank/DDBJ whole genome shotgun (WGS) entry which is preliminary data.</text>
</comment>
<dbReference type="EMBL" id="NEVH01013258">
    <property type="protein sequence ID" value="PNF29170.1"/>
    <property type="molecule type" value="Genomic_DNA"/>
</dbReference>
<feature type="compositionally biased region" description="Polar residues" evidence="1">
    <location>
        <begin position="510"/>
        <end position="524"/>
    </location>
</feature>
<feature type="compositionally biased region" description="Polar residues" evidence="1">
    <location>
        <begin position="571"/>
        <end position="582"/>
    </location>
</feature>
<sequence>MFARSQNQLLVLFAATWSKSLDSAASVFPPSTLIPTLDLDIWGEIYQGVSSLCPKPLQDTSSTMVGDRKGSNCIVQDDELNTPETGVEPKFDLTSPPGVMDTSPFLSDGEGWEISAPLNLLQMFSVEEDKSVITVKKSDSDNTQCKPANEFFVDETLRLSVSHEEERVSSHNQEGLNHEGFVAEEESHNTKTSVNAYELEHGVKVMDFGSCESASKASLIPFNETGTSENTNIRIQSLGSLLGPNFNVMPVDNGIFSVHINQQQAETNLSLKNLLSGSIYHSDTNVGDQIRTADETCRVDRITNDVMNTAILAKSHVASPMKADTHLQIVESDKTCRESGETGTAASMLRTDVCLKMGEQPKPVNYKERETAMLTEVLANGLPTVNSEPSVLMGMTSEVAGGDVHVLGGPQSAAKEGNIANRGLKLDLATPLGTDEMISTPVILESLLKQDEPFDLVSYVFDKLVPGTTLPTGVELVAETSGTQRNDAELECMEAERECNQFSSSLELLRKPNQQFEEGKQTNVRRGLEGKEDRHFLKARRSRKASEPRPSFESTLSQDGPTLKLKISRTKPATSTKVLSSRKLSPRVNICELEDLLLLKETRGCPEKRVYPSTSKANISSRSRSRQRKLSTSVADESWTPPSKRSRMPSVNHISDRYRELRDRNNEASRKSRKNRKAREGEMKELATKLEEENESLKISVDELEELVKKLREALLEAVVKMKTV</sequence>
<dbReference type="InterPro" id="IPR046347">
    <property type="entry name" value="bZIP_sf"/>
</dbReference>
<evidence type="ECO:0000256" key="1">
    <source>
        <dbReference type="SAM" id="MobiDB-lite"/>
    </source>
</evidence>
<dbReference type="Proteomes" id="UP000235965">
    <property type="component" value="Unassembled WGS sequence"/>
</dbReference>
<organism evidence="3 4">
    <name type="scientific">Cryptotermes secundus</name>
    <dbReference type="NCBI Taxonomy" id="105785"/>
    <lineage>
        <taxon>Eukaryota</taxon>
        <taxon>Metazoa</taxon>
        <taxon>Ecdysozoa</taxon>
        <taxon>Arthropoda</taxon>
        <taxon>Hexapoda</taxon>
        <taxon>Insecta</taxon>
        <taxon>Pterygota</taxon>
        <taxon>Neoptera</taxon>
        <taxon>Polyneoptera</taxon>
        <taxon>Dictyoptera</taxon>
        <taxon>Blattodea</taxon>
        <taxon>Blattoidea</taxon>
        <taxon>Termitoidae</taxon>
        <taxon>Kalotermitidae</taxon>
        <taxon>Cryptotermitinae</taxon>
        <taxon>Cryptotermes</taxon>
    </lineage>
</organism>
<feature type="region of interest" description="Disordered" evidence="1">
    <location>
        <begin position="608"/>
        <end position="683"/>
    </location>
</feature>
<dbReference type="OrthoDB" id="6624782at2759"/>
<dbReference type="CDD" id="cd14813">
    <property type="entry name" value="bZIP_BmCbz-like"/>
    <property type="match status" value="1"/>
</dbReference>
<feature type="compositionally biased region" description="Basic and acidic residues" evidence="1">
    <location>
        <begin position="526"/>
        <end position="536"/>
    </location>
</feature>
<proteinExistence type="predicted"/>
<feature type="domain" description="BZIP" evidence="2">
    <location>
        <begin position="655"/>
        <end position="718"/>
    </location>
</feature>
<dbReference type="Pfam" id="PF07716">
    <property type="entry name" value="bZIP_2"/>
    <property type="match status" value="1"/>
</dbReference>
<dbReference type="SMART" id="SM00338">
    <property type="entry name" value="BRLZ"/>
    <property type="match status" value="1"/>
</dbReference>
<accession>A0A2J7QKQ6</accession>
<dbReference type="Gene3D" id="1.20.5.170">
    <property type="match status" value="1"/>
</dbReference>
<dbReference type="InterPro" id="IPR031106">
    <property type="entry name" value="C/EBP"/>
</dbReference>
<gene>
    <name evidence="3" type="ORF">B7P43_G11861</name>
</gene>
<dbReference type="GO" id="GO:0005634">
    <property type="term" value="C:nucleus"/>
    <property type="evidence" value="ECO:0007669"/>
    <property type="project" value="UniProtKB-ARBA"/>
</dbReference>
<dbReference type="GO" id="GO:0006351">
    <property type="term" value="P:DNA-templated transcription"/>
    <property type="evidence" value="ECO:0007669"/>
    <property type="project" value="InterPro"/>
</dbReference>
<dbReference type="GO" id="GO:0000981">
    <property type="term" value="F:DNA-binding transcription factor activity, RNA polymerase II-specific"/>
    <property type="evidence" value="ECO:0007669"/>
    <property type="project" value="TreeGrafter"/>
</dbReference>
<evidence type="ECO:0000259" key="2">
    <source>
        <dbReference type="PROSITE" id="PS50217"/>
    </source>
</evidence>
<feature type="region of interest" description="Disordered" evidence="1">
    <location>
        <begin position="510"/>
        <end position="582"/>
    </location>
</feature>
<protein>
    <recommendedName>
        <fullName evidence="2">BZIP domain-containing protein</fullName>
    </recommendedName>
</protein>
<dbReference type="PROSITE" id="PS50217">
    <property type="entry name" value="BZIP"/>
    <property type="match status" value="1"/>
</dbReference>
<dbReference type="SUPFAM" id="SSF57959">
    <property type="entry name" value="Leucine zipper domain"/>
    <property type="match status" value="1"/>
</dbReference>
<dbReference type="InterPro" id="IPR004827">
    <property type="entry name" value="bZIP"/>
</dbReference>
<dbReference type="AlphaFoldDB" id="A0A2J7QKQ6"/>
<keyword evidence="4" id="KW-1185">Reference proteome</keyword>
<evidence type="ECO:0000313" key="3">
    <source>
        <dbReference type="EMBL" id="PNF29170.1"/>
    </source>
</evidence>
<feature type="compositionally biased region" description="Basic and acidic residues" evidence="1">
    <location>
        <begin position="654"/>
        <end position="670"/>
    </location>
</feature>
<evidence type="ECO:0000313" key="4">
    <source>
        <dbReference type="Proteomes" id="UP000235965"/>
    </source>
</evidence>
<reference evidence="3 4" key="1">
    <citation type="submission" date="2017-12" db="EMBL/GenBank/DDBJ databases">
        <title>Hemimetabolous genomes reveal molecular basis of termite eusociality.</title>
        <authorList>
            <person name="Harrison M.C."/>
            <person name="Jongepier E."/>
            <person name="Robertson H.M."/>
            <person name="Arning N."/>
            <person name="Bitard-Feildel T."/>
            <person name="Chao H."/>
            <person name="Childers C.P."/>
            <person name="Dinh H."/>
            <person name="Doddapaneni H."/>
            <person name="Dugan S."/>
            <person name="Gowin J."/>
            <person name="Greiner C."/>
            <person name="Han Y."/>
            <person name="Hu H."/>
            <person name="Hughes D.S.T."/>
            <person name="Huylmans A.-K."/>
            <person name="Kemena C."/>
            <person name="Kremer L.P.M."/>
            <person name="Lee S.L."/>
            <person name="Lopez-Ezquerra A."/>
            <person name="Mallet L."/>
            <person name="Monroy-Kuhn J.M."/>
            <person name="Moser A."/>
            <person name="Murali S.C."/>
            <person name="Muzny D.M."/>
            <person name="Otani S."/>
            <person name="Piulachs M.-D."/>
            <person name="Poelchau M."/>
            <person name="Qu J."/>
            <person name="Schaub F."/>
            <person name="Wada-Katsumata A."/>
            <person name="Worley K.C."/>
            <person name="Xie Q."/>
            <person name="Ylla G."/>
            <person name="Poulsen M."/>
            <person name="Gibbs R.A."/>
            <person name="Schal C."/>
            <person name="Richards S."/>
            <person name="Belles X."/>
            <person name="Korb J."/>
            <person name="Bornberg-Bauer E."/>
        </authorList>
    </citation>
    <scope>NUCLEOTIDE SEQUENCE [LARGE SCALE GENOMIC DNA]</scope>
    <source>
        <tissue evidence="3">Whole body</tissue>
    </source>
</reference>
<dbReference type="PANTHER" id="PTHR23334:SF20">
    <property type="entry name" value="BASIC LEUCINE ZIPPER 24"/>
    <property type="match status" value="1"/>
</dbReference>
<name>A0A2J7QKQ6_9NEOP</name>